<organism evidence="2 3">
    <name type="scientific">Bradyrhizobium valentinum</name>
    <dbReference type="NCBI Taxonomy" id="1518501"/>
    <lineage>
        <taxon>Bacteria</taxon>
        <taxon>Pseudomonadati</taxon>
        <taxon>Pseudomonadota</taxon>
        <taxon>Alphaproteobacteria</taxon>
        <taxon>Hyphomicrobiales</taxon>
        <taxon>Nitrobacteraceae</taxon>
        <taxon>Bradyrhizobium</taxon>
    </lineage>
</organism>
<dbReference type="OrthoDB" id="5987796at2"/>
<accession>A0A0R3LNK1</accession>
<protein>
    <recommendedName>
        <fullName evidence="4">Lysozyme inhibitor LprI N-terminal domain-containing protein</fullName>
    </recommendedName>
</protein>
<evidence type="ECO:0000256" key="1">
    <source>
        <dbReference type="SAM" id="SignalP"/>
    </source>
</evidence>
<feature type="signal peptide" evidence="1">
    <location>
        <begin position="1"/>
        <end position="40"/>
    </location>
</feature>
<evidence type="ECO:0000313" key="2">
    <source>
        <dbReference type="EMBL" id="KRR09356.1"/>
    </source>
</evidence>
<reference evidence="2 3" key="1">
    <citation type="submission" date="2014-03" db="EMBL/GenBank/DDBJ databases">
        <title>Bradyrhizobium valentinum sp. nov., isolated from effective nodules of Lupinus mariae-josephae, a lupine endemic of basic-lime soils in Eastern Spain.</title>
        <authorList>
            <person name="Duran D."/>
            <person name="Rey L."/>
            <person name="Navarro A."/>
            <person name="Busquets A."/>
            <person name="Imperial J."/>
            <person name="Ruiz-Argueso T."/>
        </authorList>
    </citation>
    <scope>NUCLEOTIDE SEQUENCE [LARGE SCALE GENOMIC DNA]</scope>
    <source>
        <strain evidence="2 3">LmjM3</strain>
    </source>
</reference>
<keyword evidence="1" id="KW-0732">Signal</keyword>
<comment type="caution">
    <text evidence="2">The sequence shown here is derived from an EMBL/GenBank/DDBJ whole genome shotgun (WGS) entry which is preliminary data.</text>
</comment>
<dbReference type="AlphaFoldDB" id="A0A0R3LNK1"/>
<dbReference type="RefSeq" id="WP_057850216.1">
    <property type="nucleotide sequence ID" value="NZ_LLXX01000065.1"/>
</dbReference>
<evidence type="ECO:0008006" key="4">
    <source>
        <dbReference type="Google" id="ProtNLM"/>
    </source>
</evidence>
<keyword evidence="3" id="KW-1185">Reference proteome</keyword>
<sequence>MRQATSNAVAGSSANRRQISSLAAGITAVALLASVTAAHAQSTGIAACDDFLTKYDACVVSKVPEAQRATYKTQIDQTRKAWVDMAKNPSAKATMEATCKQTMDATKASLTAFGCSF</sequence>
<dbReference type="Proteomes" id="UP000051913">
    <property type="component" value="Unassembled WGS sequence"/>
</dbReference>
<feature type="chain" id="PRO_5009797102" description="Lysozyme inhibitor LprI N-terminal domain-containing protein" evidence="1">
    <location>
        <begin position="41"/>
        <end position="117"/>
    </location>
</feature>
<evidence type="ECO:0000313" key="3">
    <source>
        <dbReference type="Proteomes" id="UP000051913"/>
    </source>
</evidence>
<proteinExistence type="predicted"/>
<dbReference type="EMBL" id="LLXX01000065">
    <property type="protein sequence ID" value="KRR09356.1"/>
    <property type="molecule type" value="Genomic_DNA"/>
</dbReference>
<gene>
    <name evidence="2" type="ORF">CP49_34175</name>
</gene>
<name>A0A0R3LNK1_9BRAD</name>